<evidence type="ECO:0000256" key="3">
    <source>
        <dbReference type="ARBA" id="ARBA00006534"/>
    </source>
</evidence>
<evidence type="ECO:0000256" key="6">
    <source>
        <dbReference type="ARBA" id="ARBA00022670"/>
    </source>
</evidence>
<evidence type="ECO:0000313" key="9">
    <source>
        <dbReference type="EMBL" id="MDG3003436.1"/>
    </source>
</evidence>
<dbReference type="SUPFAM" id="SSF52317">
    <property type="entry name" value="Class I glutamine amidotransferase-like"/>
    <property type="match status" value="1"/>
</dbReference>
<gene>
    <name evidence="9" type="ORF">PZE19_06640</name>
</gene>
<keyword evidence="7 9" id="KW-0378">Hydrolase</keyword>
<reference evidence="9 10" key="1">
    <citation type="submission" date="2023-03" db="EMBL/GenBank/DDBJ databases">
        <title>Paludisphaera mucosa sp. nov. a novel planctomycete from northern fen.</title>
        <authorList>
            <person name="Ivanova A."/>
        </authorList>
    </citation>
    <scope>NUCLEOTIDE SEQUENCE [LARGE SCALE GENOMIC DNA]</scope>
    <source>
        <strain evidence="9 10">Pla2</strain>
    </source>
</reference>
<dbReference type="GO" id="GO:0008241">
    <property type="term" value="F:peptidyl-dipeptidase activity"/>
    <property type="evidence" value="ECO:0007669"/>
    <property type="project" value="UniProtKB-EC"/>
</dbReference>
<evidence type="ECO:0000256" key="7">
    <source>
        <dbReference type="ARBA" id="ARBA00022801"/>
    </source>
</evidence>
<comment type="caution">
    <text evidence="9">The sequence shown here is derived from an EMBL/GenBank/DDBJ whole genome shotgun (WGS) entry which is preliminary data.</text>
</comment>
<protein>
    <recommendedName>
        <fullName evidence="5">Cyanophycinase</fullName>
        <ecNumber evidence="4">3.4.15.6</ecNumber>
    </recommendedName>
</protein>
<dbReference type="InterPro" id="IPR005320">
    <property type="entry name" value="Peptidase_S51"/>
</dbReference>
<dbReference type="Proteomes" id="UP001216907">
    <property type="component" value="Unassembled WGS sequence"/>
</dbReference>
<comment type="catalytic activity">
    <reaction evidence="1">
        <text>[L-4-(L-arginin-2-N-yl)aspartate](n) + H2O = [L-4-(L-arginin-2-N-yl)aspartate](n-1) + L-4-(L-arginin-2-N-yl)aspartate</text>
        <dbReference type="Rhea" id="RHEA:12845"/>
        <dbReference type="Rhea" id="RHEA-COMP:13728"/>
        <dbReference type="Rhea" id="RHEA-COMP:13734"/>
        <dbReference type="ChEBI" id="CHEBI:15377"/>
        <dbReference type="ChEBI" id="CHEBI:137986"/>
        <dbReference type="ChEBI" id="CHEBI:137991"/>
        <dbReference type="EC" id="3.4.15.6"/>
    </reaction>
</comment>
<comment type="similarity">
    <text evidence="3">Belongs to the peptidase S51 family.</text>
</comment>
<dbReference type="RefSeq" id="WP_277859787.1">
    <property type="nucleotide sequence ID" value="NZ_JARRAG010000001.1"/>
</dbReference>
<comment type="function">
    <text evidence="2">Exopeptidase that catalyzes the hydrolytic cleavage of multi-L-arginyl-poly-L-aspartic acid (cyanophycin; a water-insoluble reserve polymer) into aspartate-arginine dipeptides.</text>
</comment>
<dbReference type="Gene3D" id="3.40.50.880">
    <property type="match status" value="1"/>
</dbReference>
<evidence type="ECO:0000256" key="8">
    <source>
        <dbReference type="ARBA" id="ARBA00022825"/>
    </source>
</evidence>
<dbReference type="InterPro" id="IPR011811">
    <property type="entry name" value="Peptidase_S51_cyanophycinase"/>
</dbReference>
<name>A0ABT6F785_9BACT</name>
<evidence type="ECO:0000256" key="1">
    <source>
        <dbReference type="ARBA" id="ARBA00001092"/>
    </source>
</evidence>
<dbReference type="PANTHER" id="PTHR36175:SF1">
    <property type="entry name" value="CYANOPHYCINASE"/>
    <property type="match status" value="1"/>
</dbReference>
<sequence length="278" mass="29322">MPSLSDVVRGVMALGLSMVALFAGTEVRGEAGAKAGHLVICGGGGLPDPVRARFVELAGGPRARIVVVPTASEDADAKGRELEEFLEPWKKREVASVTLLHTRSRAEADKAEFAARLDESDGVWFSGGDQSRVTEAYLGTAFESGLRRLLARGGVIGGTSAGAAIMSRVMITGGAEKATVGVGFGFLPDVVVDQHALRRSRLNRLVGVLTEHPEVAAGVAIDEGTALIVDLGAKRWKVDGASYVVVLRHVKEAPPPLRIDVFHAGEEGDLGTWRVQAR</sequence>
<evidence type="ECO:0000256" key="5">
    <source>
        <dbReference type="ARBA" id="ARBA00015719"/>
    </source>
</evidence>
<dbReference type="InterPro" id="IPR029062">
    <property type="entry name" value="Class_I_gatase-like"/>
</dbReference>
<dbReference type="NCBIfam" id="TIGR02069">
    <property type="entry name" value="cyanophycinase"/>
    <property type="match status" value="1"/>
</dbReference>
<dbReference type="CDD" id="cd03145">
    <property type="entry name" value="GAT1_cyanophycinase"/>
    <property type="match status" value="1"/>
</dbReference>
<keyword evidence="8" id="KW-0720">Serine protease</keyword>
<accession>A0ABT6F785</accession>
<dbReference type="GO" id="GO:0004180">
    <property type="term" value="F:carboxypeptidase activity"/>
    <property type="evidence" value="ECO:0007669"/>
    <property type="project" value="UniProtKB-KW"/>
</dbReference>
<dbReference type="EMBL" id="JARRAG010000001">
    <property type="protein sequence ID" value="MDG3003436.1"/>
    <property type="molecule type" value="Genomic_DNA"/>
</dbReference>
<proteinExistence type="inferred from homology"/>
<evidence type="ECO:0000313" key="10">
    <source>
        <dbReference type="Proteomes" id="UP001216907"/>
    </source>
</evidence>
<dbReference type="EC" id="3.4.15.6" evidence="4"/>
<evidence type="ECO:0000256" key="4">
    <source>
        <dbReference type="ARBA" id="ARBA00013115"/>
    </source>
</evidence>
<evidence type="ECO:0000256" key="2">
    <source>
        <dbReference type="ARBA" id="ARBA00002039"/>
    </source>
</evidence>
<dbReference type="PANTHER" id="PTHR36175">
    <property type="entry name" value="CYANOPHYCINASE"/>
    <property type="match status" value="1"/>
</dbReference>
<keyword evidence="6" id="KW-0645">Protease</keyword>
<dbReference type="Pfam" id="PF03575">
    <property type="entry name" value="Peptidase_S51"/>
    <property type="match status" value="1"/>
</dbReference>
<organism evidence="9 10">
    <name type="scientific">Paludisphaera mucosa</name>
    <dbReference type="NCBI Taxonomy" id="3030827"/>
    <lineage>
        <taxon>Bacteria</taxon>
        <taxon>Pseudomonadati</taxon>
        <taxon>Planctomycetota</taxon>
        <taxon>Planctomycetia</taxon>
        <taxon>Isosphaerales</taxon>
        <taxon>Isosphaeraceae</taxon>
        <taxon>Paludisphaera</taxon>
    </lineage>
</organism>
<keyword evidence="9" id="KW-0121">Carboxypeptidase</keyword>
<keyword evidence="10" id="KW-1185">Reference proteome</keyword>